<gene>
    <name evidence="2" type="ORF">FA13DRAFT_375196</name>
</gene>
<evidence type="ECO:0000256" key="1">
    <source>
        <dbReference type="SAM" id="Phobius"/>
    </source>
</evidence>
<dbReference type="AlphaFoldDB" id="A0A4Y7SEG0"/>
<comment type="caution">
    <text evidence="2">The sequence shown here is derived from an EMBL/GenBank/DDBJ whole genome shotgun (WGS) entry which is preliminary data.</text>
</comment>
<keyword evidence="1" id="KW-1133">Transmembrane helix</keyword>
<name>A0A4Y7SEG0_COPMI</name>
<evidence type="ECO:0000313" key="3">
    <source>
        <dbReference type="Proteomes" id="UP000298030"/>
    </source>
</evidence>
<keyword evidence="3" id="KW-1185">Reference proteome</keyword>
<protein>
    <submittedName>
        <fullName evidence="2">Uncharacterized protein</fullName>
    </submittedName>
</protein>
<keyword evidence="1" id="KW-0812">Transmembrane</keyword>
<reference evidence="2 3" key="1">
    <citation type="journal article" date="2019" name="Nat. Ecol. Evol.">
        <title>Megaphylogeny resolves global patterns of mushroom evolution.</title>
        <authorList>
            <person name="Varga T."/>
            <person name="Krizsan K."/>
            <person name="Foldi C."/>
            <person name="Dima B."/>
            <person name="Sanchez-Garcia M."/>
            <person name="Sanchez-Ramirez S."/>
            <person name="Szollosi G.J."/>
            <person name="Szarkandi J.G."/>
            <person name="Papp V."/>
            <person name="Albert L."/>
            <person name="Andreopoulos W."/>
            <person name="Angelini C."/>
            <person name="Antonin V."/>
            <person name="Barry K.W."/>
            <person name="Bougher N.L."/>
            <person name="Buchanan P."/>
            <person name="Buyck B."/>
            <person name="Bense V."/>
            <person name="Catcheside P."/>
            <person name="Chovatia M."/>
            <person name="Cooper J."/>
            <person name="Damon W."/>
            <person name="Desjardin D."/>
            <person name="Finy P."/>
            <person name="Geml J."/>
            <person name="Haridas S."/>
            <person name="Hughes K."/>
            <person name="Justo A."/>
            <person name="Karasinski D."/>
            <person name="Kautmanova I."/>
            <person name="Kiss B."/>
            <person name="Kocsube S."/>
            <person name="Kotiranta H."/>
            <person name="LaButti K.M."/>
            <person name="Lechner B.E."/>
            <person name="Liimatainen K."/>
            <person name="Lipzen A."/>
            <person name="Lukacs Z."/>
            <person name="Mihaltcheva S."/>
            <person name="Morgado L.N."/>
            <person name="Niskanen T."/>
            <person name="Noordeloos M.E."/>
            <person name="Ohm R.A."/>
            <person name="Ortiz-Santana B."/>
            <person name="Ovrebo C."/>
            <person name="Racz N."/>
            <person name="Riley R."/>
            <person name="Savchenko A."/>
            <person name="Shiryaev A."/>
            <person name="Soop K."/>
            <person name="Spirin V."/>
            <person name="Szebenyi C."/>
            <person name="Tomsovsky M."/>
            <person name="Tulloss R.E."/>
            <person name="Uehling J."/>
            <person name="Grigoriev I.V."/>
            <person name="Vagvolgyi C."/>
            <person name="Papp T."/>
            <person name="Martin F.M."/>
            <person name="Miettinen O."/>
            <person name="Hibbett D.S."/>
            <person name="Nagy L.G."/>
        </authorList>
    </citation>
    <scope>NUCLEOTIDE SEQUENCE [LARGE SCALE GENOMIC DNA]</scope>
    <source>
        <strain evidence="2 3">FP101781</strain>
    </source>
</reference>
<accession>A0A4Y7SEG0</accession>
<keyword evidence="1" id="KW-0472">Membrane</keyword>
<proteinExistence type="predicted"/>
<dbReference type="Proteomes" id="UP000298030">
    <property type="component" value="Unassembled WGS sequence"/>
</dbReference>
<dbReference type="EMBL" id="QPFP01000194">
    <property type="protein sequence ID" value="TEB19379.1"/>
    <property type="molecule type" value="Genomic_DNA"/>
</dbReference>
<feature type="transmembrane region" description="Helical" evidence="1">
    <location>
        <begin position="27"/>
        <end position="49"/>
    </location>
</feature>
<evidence type="ECO:0000313" key="2">
    <source>
        <dbReference type="EMBL" id="TEB19379.1"/>
    </source>
</evidence>
<organism evidence="2 3">
    <name type="scientific">Coprinellus micaceus</name>
    <name type="common">Glistening ink-cap mushroom</name>
    <name type="synonym">Coprinus micaceus</name>
    <dbReference type="NCBI Taxonomy" id="71717"/>
    <lineage>
        <taxon>Eukaryota</taxon>
        <taxon>Fungi</taxon>
        <taxon>Dikarya</taxon>
        <taxon>Basidiomycota</taxon>
        <taxon>Agaricomycotina</taxon>
        <taxon>Agaricomycetes</taxon>
        <taxon>Agaricomycetidae</taxon>
        <taxon>Agaricales</taxon>
        <taxon>Agaricineae</taxon>
        <taxon>Psathyrellaceae</taxon>
        <taxon>Coprinellus</taxon>
    </lineage>
</organism>
<sequence length="200" mass="22278">MHTYVVSLCFYRLSFTRVTVFSRSASFFLLSPLAVAHTLHTLGVFLGISFLLSFRLALDFLTLAVCTLSLLLPSSDLIPEGLTSMTTGALLVPSTSVFMRNAKRSSLPKTRDINYPFPSLCPPSVRPSFAHPARRVAAPWRVDALNYYTYLLRARWTSTARRGRDSEESNCITTCSDLWLLCSFNCREGVEGARLPVGID</sequence>